<keyword evidence="2" id="KW-1185">Reference proteome</keyword>
<name>A0ACB7W2K1_DIOAL</name>
<sequence length="601" mass="66230">MENGLVAAYLKSRRWFSICNRTSAEMLLSCAITSQLLPHHCHSHSSPEKPSLRSLRSHSALRPVSLPPEPPNDSLSPPSAAAVAAAILKASPTSPVEFAERMEKPGKNGIISPSPDFQRLCIEQLELFRAVVHHEAVLSVFVRPAGSFIMNQLELRRVACYPGYDKSENVDCAILVANFTLPAGLRSAEAALSKLQVEYIPEYEALVLPLVRQPFVVGFLVAELLSVGPETRTKKEKVQENMAIDLSLPSFIDKISEVQTSKEDVMNNCIFLTTKQRAGAIMISRSLAMAYVMDQRAMLLQQSSWQNNFQIRHLVEQIRGSLSSIRALSKMLSMQVTRSEVAYDIIEDILLQGDNMNGALQQLQDAVFLTKANVLWQNEETLRRIHDSVDVVAESPKPLLSGERSRETQDYGPQNIDPLLAPSQLDKVGSCDVSYILRDLVESARPLANLQQRSLELSELSQELHAAVNESGLRQALSNLIEGALLRTHVGGKVQVLTARAPAGGALIIIDDDGPDMRYMTQMHPLTPFGADLFSHGVVEDSVSWNFIAGLTVAHEILESYGCVIRVISPCRPDAVLSAGGTRIEIWLPSLQSKFDSVKEE</sequence>
<dbReference type="Proteomes" id="UP000827976">
    <property type="component" value="Chromosome 5"/>
</dbReference>
<evidence type="ECO:0000313" key="2">
    <source>
        <dbReference type="Proteomes" id="UP000827976"/>
    </source>
</evidence>
<evidence type="ECO:0000313" key="1">
    <source>
        <dbReference type="EMBL" id="KAH7681687.1"/>
    </source>
</evidence>
<keyword evidence="1" id="KW-0418">Kinase</keyword>
<protein>
    <submittedName>
        <fullName evidence="1">Histidine kinase protein</fullName>
        <ecNumber evidence="1">2.7.13.3</ecNumber>
    </submittedName>
</protein>
<gene>
    <name evidence="1" type="ORF">IHE45_05G072500</name>
</gene>
<accession>A0ACB7W2K1</accession>
<dbReference type="EC" id="2.7.13.3" evidence="1"/>
<comment type="caution">
    <text evidence="1">The sequence shown here is derived from an EMBL/GenBank/DDBJ whole genome shotgun (WGS) entry which is preliminary data.</text>
</comment>
<proteinExistence type="predicted"/>
<reference evidence="2" key="1">
    <citation type="journal article" date="2022" name="Nat. Commun.">
        <title>Chromosome evolution and the genetic basis of agronomically important traits in greater yam.</title>
        <authorList>
            <person name="Bredeson J.V."/>
            <person name="Lyons J.B."/>
            <person name="Oniyinde I.O."/>
            <person name="Okereke N.R."/>
            <person name="Kolade O."/>
            <person name="Nnabue I."/>
            <person name="Nwadili C.O."/>
            <person name="Hribova E."/>
            <person name="Parker M."/>
            <person name="Nwogha J."/>
            <person name="Shu S."/>
            <person name="Carlson J."/>
            <person name="Kariba R."/>
            <person name="Muthemba S."/>
            <person name="Knop K."/>
            <person name="Barton G.J."/>
            <person name="Sherwood A.V."/>
            <person name="Lopez-Montes A."/>
            <person name="Asiedu R."/>
            <person name="Jamnadass R."/>
            <person name="Muchugi A."/>
            <person name="Goodstein D."/>
            <person name="Egesi C.N."/>
            <person name="Featherston J."/>
            <person name="Asfaw A."/>
            <person name="Simpson G.G."/>
            <person name="Dolezel J."/>
            <person name="Hendre P.S."/>
            <person name="Van Deynze A."/>
            <person name="Kumar P.L."/>
            <person name="Obidiegwu J.E."/>
            <person name="Bhattacharjee R."/>
            <person name="Rokhsar D.S."/>
        </authorList>
    </citation>
    <scope>NUCLEOTIDE SEQUENCE [LARGE SCALE GENOMIC DNA]</scope>
    <source>
        <strain evidence="2">cv. TDa95/00328</strain>
    </source>
</reference>
<keyword evidence="1" id="KW-0808">Transferase</keyword>
<dbReference type="EMBL" id="CM037015">
    <property type="protein sequence ID" value="KAH7681687.1"/>
    <property type="molecule type" value="Genomic_DNA"/>
</dbReference>
<organism evidence="1 2">
    <name type="scientific">Dioscorea alata</name>
    <name type="common">Purple yam</name>
    <dbReference type="NCBI Taxonomy" id="55571"/>
    <lineage>
        <taxon>Eukaryota</taxon>
        <taxon>Viridiplantae</taxon>
        <taxon>Streptophyta</taxon>
        <taxon>Embryophyta</taxon>
        <taxon>Tracheophyta</taxon>
        <taxon>Spermatophyta</taxon>
        <taxon>Magnoliopsida</taxon>
        <taxon>Liliopsida</taxon>
        <taxon>Dioscoreales</taxon>
        <taxon>Dioscoreaceae</taxon>
        <taxon>Dioscorea</taxon>
    </lineage>
</organism>